<feature type="binding site" evidence="5">
    <location>
        <position position="331"/>
    </location>
    <ligand>
        <name>Fe cation</name>
        <dbReference type="ChEBI" id="CHEBI:24875"/>
        <note>catalytic</note>
    </ligand>
</feature>
<dbReference type="GO" id="GO:0016121">
    <property type="term" value="P:carotene catabolic process"/>
    <property type="evidence" value="ECO:0007669"/>
    <property type="project" value="TreeGrafter"/>
</dbReference>
<dbReference type="EMBL" id="HBNS01001275">
    <property type="protein sequence ID" value="CAE4579850.1"/>
    <property type="molecule type" value="Transcribed_RNA"/>
</dbReference>
<keyword evidence="2 5" id="KW-0479">Metal-binding</keyword>
<keyword evidence="4 5" id="KW-0408">Iron</keyword>
<evidence type="ECO:0000256" key="2">
    <source>
        <dbReference type="ARBA" id="ARBA00022723"/>
    </source>
</evidence>
<dbReference type="GO" id="GO:0010436">
    <property type="term" value="F:carotenoid dioxygenase activity"/>
    <property type="evidence" value="ECO:0007669"/>
    <property type="project" value="TreeGrafter"/>
</dbReference>
<dbReference type="GO" id="GO:0046872">
    <property type="term" value="F:metal ion binding"/>
    <property type="evidence" value="ECO:0007669"/>
    <property type="project" value="UniProtKB-KW"/>
</dbReference>
<evidence type="ECO:0000256" key="4">
    <source>
        <dbReference type="ARBA" id="ARBA00023004"/>
    </source>
</evidence>
<feature type="binding site" evidence="5">
    <location>
        <position position="402"/>
    </location>
    <ligand>
        <name>Fe cation</name>
        <dbReference type="ChEBI" id="CHEBI:24875"/>
        <note>catalytic</note>
    </ligand>
</feature>
<evidence type="ECO:0000256" key="5">
    <source>
        <dbReference type="PIRSR" id="PIRSR604294-1"/>
    </source>
</evidence>
<dbReference type="AlphaFoldDB" id="A0A7S4UN96"/>
<accession>A0A7S4UN96</accession>
<feature type="binding site" evidence="5">
    <location>
        <position position="623"/>
    </location>
    <ligand>
        <name>Fe cation</name>
        <dbReference type="ChEBI" id="CHEBI:24875"/>
        <note>catalytic</note>
    </ligand>
</feature>
<dbReference type="InterPro" id="IPR004294">
    <property type="entry name" value="Carotenoid_Oase"/>
</dbReference>
<sequence length="635" mass="70689">MRCIATTIIIALAFPNNNVPHNYHISAFSAIPAQPPPPSSTSPKKDSTIWKDASFLAKLSDPPPPSILHQIQKNPYKGGFEPANPNITPYHPRITYGSLPSDLIGTLAINCAGRIRIGARQYNHWFDGHGYVSVLGLDGKTNTATFTARYVPTKDYLAQEELMKSLKEEENGDAVKNPPLASNRAWTLGGKNGHWYENIFKLPANPSNTATLWLPPSSSSDPAAATDNPPRLFALCEGGPPFELHPTTLEPITSSNDKPTFPTNTLFGILPTSFFSAHFSLDHQTGEVYNHGYCVRPTPLLSPAINLMKYTSDGTLVQQCTTDLPYHTFIHDAAISNNCFAYFVSPYYVPDEAEMSYMLGFSAMGDNFKWSDDKGAYIHVHSRQDLKCKWKIKLPNVVSLYHLVDAYDEEIITEEGGSGGDTTTLSLKIRVVEHFVKDGETTGSTRLKLESQFANHYNLQDERVMAKLREYSFLLYEDGTSIMEHVQDVAPNEAALCEYPCTNLSYKPNTRRRFCWTNATSKQCTDWIDGVQKVDMECSVQSTKVKTFGEGTYAGPPVFVPCKEGGGEERSSSQSKEEEDNGYILSIVYKSETHTSDVVIMDAETLKTLCILELKDHVPYQFHGDFISGYVPEYN</sequence>
<proteinExistence type="inferred from homology"/>
<evidence type="ECO:0008006" key="7">
    <source>
        <dbReference type="Google" id="ProtNLM"/>
    </source>
</evidence>
<evidence type="ECO:0000256" key="3">
    <source>
        <dbReference type="ARBA" id="ARBA00023002"/>
    </source>
</evidence>
<dbReference type="PANTHER" id="PTHR10543">
    <property type="entry name" value="BETA-CAROTENE DIOXYGENASE"/>
    <property type="match status" value="1"/>
</dbReference>
<comment type="similarity">
    <text evidence="1">Belongs to the carotenoid oxygenase family.</text>
</comment>
<dbReference type="PANTHER" id="PTHR10543:SF89">
    <property type="entry name" value="CAROTENOID 9,10(9',10')-CLEAVAGE DIOXYGENASE 1"/>
    <property type="match status" value="1"/>
</dbReference>
<evidence type="ECO:0000313" key="6">
    <source>
        <dbReference type="EMBL" id="CAE4579850.1"/>
    </source>
</evidence>
<keyword evidence="3" id="KW-0560">Oxidoreductase</keyword>
<organism evidence="6">
    <name type="scientific">Ditylum brightwellii</name>
    <dbReference type="NCBI Taxonomy" id="49249"/>
    <lineage>
        <taxon>Eukaryota</taxon>
        <taxon>Sar</taxon>
        <taxon>Stramenopiles</taxon>
        <taxon>Ochrophyta</taxon>
        <taxon>Bacillariophyta</taxon>
        <taxon>Mediophyceae</taxon>
        <taxon>Lithodesmiophycidae</taxon>
        <taxon>Lithodesmiales</taxon>
        <taxon>Lithodesmiaceae</taxon>
        <taxon>Ditylum</taxon>
    </lineage>
</organism>
<comment type="cofactor">
    <cofactor evidence="5">
        <name>Fe(2+)</name>
        <dbReference type="ChEBI" id="CHEBI:29033"/>
    </cofactor>
    <text evidence="5">Binds 1 Fe(2+) ion per subunit.</text>
</comment>
<reference evidence="6" key="1">
    <citation type="submission" date="2021-01" db="EMBL/GenBank/DDBJ databases">
        <authorList>
            <person name="Corre E."/>
            <person name="Pelletier E."/>
            <person name="Niang G."/>
            <person name="Scheremetjew M."/>
            <person name="Finn R."/>
            <person name="Kale V."/>
            <person name="Holt S."/>
            <person name="Cochrane G."/>
            <person name="Meng A."/>
            <person name="Brown T."/>
            <person name="Cohen L."/>
        </authorList>
    </citation>
    <scope>NUCLEOTIDE SEQUENCE</scope>
    <source>
        <strain evidence="6">GSO104</strain>
    </source>
</reference>
<name>A0A7S4UN96_9STRA</name>
<protein>
    <recommendedName>
        <fullName evidence="7">Dioxygenase</fullName>
    </recommendedName>
</protein>
<gene>
    <name evidence="6" type="ORF">DBRI00130_LOCUS1014</name>
</gene>
<evidence type="ECO:0000256" key="1">
    <source>
        <dbReference type="ARBA" id="ARBA00006787"/>
    </source>
</evidence>
<dbReference type="Pfam" id="PF03055">
    <property type="entry name" value="RPE65"/>
    <property type="match status" value="1"/>
</dbReference>
<feature type="binding site" evidence="5">
    <location>
        <position position="278"/>
    </location>
    <ligand>
        <name>Fe cation</name>
        <dbReference type="ChEBI" id="CHEBI:24875"/>
        <note>catalytic</note>
    </ligand>
</feature>